<evidence type="ECO:0000256" key="4">
    <source>
        <dbReference type="ARBA" id="ARBA00024195"/>
    </source>
</evidence>
<protein>
    <recommendedName>
        <fullName evidence="7">Peptidase S1 domain-containing protein</fullName>
    </recommendedName>
</protein>
<comment type="caution">
    <text evidence="5">Lacks conserved residue(s) required for the propagation of feature annotation.</text>
</comment>
<dbReference type="InterPro" id="IPR001314">
    <property type="entry name" value="Peptidase_S1A"/>
</dbReference>
<dbReference type="SUPFAM" id="SSF50494">
    <property type="entry name" value="Trypsin-like serine proteases"/>
    <property type="match status" value="1"/>
</dbReference>
<accession>A0AAV2SKR4</accession>
<dbReference type="InterPro" id="IPR023415">
    <property type="entry name" value="LDLR_class-A_CS"/>
</dbReference>
<dbReference type="InterPro" id="IPR001254">
    <property type="entry name" value="Trypsin_dom"/>
</dbReference>
<dbReference type="Pfam" id="PF00089">
    <property type="entry name" value="Trypsin"/>
    <property type="match status" value="1"/>
</dbReference>
<evidence type="ECO:0000259" key="7">
    <source>
        <dbReference type="PROSITE" id="PS50240"/>
    </source>
</evidence>
<dbReference type="InterPro" id="IPR036055">
    <property type="entry name" value="LDL_receptor-like_sf"/>
</dbReference>
<dbReference type="FunFam" id="2.40.10.10:FF:000002">
    <property type="entry name" value="Transmembrane protease serine"/>
    <property type="match status" value="1"/>
</dbReference>
<dbReference type="PROSITE" id="PS01209">
    <property type="entry name" value="LDLRA_1"/>
    <property type="match status" value="1"/>
</dbReference>
<dbReference type="SMART" id="SM00192">
    <property type="entry name" value="LDLa"/>
    <property type="match status" value="1"/>
</dbReference>
<keyword evidence="9" id="KW-1185">Reference proteome</keyword>
<evidence type="ECO:0000256" key="3">
    <source>
        <dbReference type="ARBA" id="ARBA00023157"/>
    </source>
</evidence>
<dbReference type="Gene3D" id="2.10.25.10">
    <property type="entry name" value="Laminin"/>
    <property type="match status" value="1"/>
</dbReference>
<feature type="domain" description="Peptidase S1" evidence="7">
    <location>
        <begin position="204"/>
        <end position="475"/>
    </location>
</feature>
<dbReference type="InterPro" id="IPR009003">
    <property type="entry name" value="Peptidase_S1_PA"/>
</dbReference>
<feature type="disulfide bond" evidence="5">
    <location>
        <begin position="24"/>
        <end position="39"/>
    </location>
</feature>
<dbReference type="PROSITE" id="PS00022">
    <property type="entry name" value="EGF_1"/>
    <property type="match status" value="1"/>
</dbReference>
<dbReference type="GO" id="GO:0004252">
    <property type="term" value="F:serine-type endopeptidase activity"/>
    <property type="evidence" value="ECO:0007669"/>
    <property type="project" value="InterPro"/>
</dbReference>
<dbReference type="CDD" id="cd00190">
    <property type="entry name" value="Tryp_SPc"/>
    <property type="match status" value="1"/>
</dbReference>
<evidence type="ECO:0000256" key="1">
    <source>
        <dbReference type="ARBA" id="ARBA00004613"/>
    </source>
</evidence>
<proteinExistence type="inferred from homology"/>
<evidence type="ECO:0000256" key="5">
    <source>
        <dbReference type="PROSITE-ProRule" id="PRU00124"/>
    </source>
</evidence>
<dbReference type="SMART" id="SM00181">
    <property type="entry name" value="EGF"/>
    <property type="match status" value="2"/>
</dbReference>
<reference evidence="8 9" key="1">
    <citation type="submission" date="2024-05" db="EMBL/GenBank/DDBJ databases">
        <authorList>
            <person name="Wallberg A."/>
        </authorList>
    </citation>
    <scope>NUCLEOTIDE SEQUENCE [LARGE SCALE GENOMIC DNA]</scope>
</reference>
<comment type="caution">
    <text evidence="8">The sequence shown here is derived from an EMBL/GenBank/DDBJ whole genome shotgun (WGS) entry which is preliminary data.</text>
</comment>
<name>A0AAV2SKR4_MEGNR</name>
<dbReference type="InterPro" id="IPR043504">
    <property type="entry name" value="Peptidase_S1_PA_chymotrypsin"/>
</dbReference>
<evidence type="ECO:0000256" key="2">
    <source>
        <dbReference type="ARBA" id="ARBA00022525"/>
    </source>
</evidence>
<dbReference type="InterPro" id="IPR002172">
    <property type="entry name" value="LDrepeatLR_classA_rpt"/>
</dbReference>
<comment type="subcellular location">
    <subcellularLocation>
        <location evidence="1">Secreted</location>
    </subcellularLocation>
</comment>
<dbReference type="FunFam" id="2.40.10.10:FF:000068">
    <property type="entry name" value="transmembrane protease serine 2"/>
    <property type="match status" value="1"/>
</dbReference>
<keyword evidence="6" id="KW-0720">Serine protease</keyword>
<evidence type="ECO:0000313" key="9">
    <source>
        <dbReference type="Proteomes" id="UP001497623"/>
    </source>
</evidence>
<comment type="similarity">
    <text evidence="4">Belongs to the peptidase S1 family. CLIP subfamily.</text>
</comment>
<dbReference type="CDD" id="cd00112">
    <property type="entry name" value="LDLa"/>
    <property type="match status" value="1"/>
</dbReference>
<dbReference type="Gene3D" id="2.40.10.10">
    <property type="entry name" value="Trypsin-like serine proteases"/>
    <property type="match status" value="1"/>
</dbReference>
<dbReference type="InterPro" id="IPR033116">
    <property type="entry name" value="TRYPSIN_SER"/>
</dbReference>
<dbReference type="Pfam" id="PF00057">
    <property type="entry name" value="Ldl_recept_a"/>
    <property type="match status" value="1"/>
</dbReference>
<dbReference type="Gene3D" id="4.10.400.10">
    <property type="entry name" value="Low-density Lipoprotein Receptor"/>
    <property type="match status" value="1"/>
</dbReference>
<dbReference type="SMART" id="SM00020">
    <property type="entry name" value="Tryp_SPc"/>
    <property type="match status" value="1"/>
</dbReference>
<keyword evidence="3 5" id="KW-1015">Disulfide bond</keyword>
<dbReference type="InterPro" id="IPR018114">
    <property type="entry name" value="TRYPSIN_HIS"/>
</dbReference>
<dbReference type="PANTHER" id="PTHR24252">
    <property type="entry name" value="ACROSIN-RELATED"/>
    <property type="match status" value="1"/>
</dbReference>
<dbReference type="AlphaFoldDB" id="A0AAV2SKR4"/>
<keyword evidence="6" id="KW-0645">Protease</keyword>
<dbReference type="InterPro" id="IPR000742">
    <property type="entry name" value="EGF"/>
</dbReference>
<feature type="non-terminal residue" evidence="8">
    <location>
        <position position="1"/>
    </location>
</feature>
<dbReference type="PROSITE" id="PS00134">
    <property type="entry name" value="TRYPSIN_HIS"/>
    <property type="match status" value="1"/>
</dbReference>
<dbReference type="GO" id="GO:0006508">
    <property type="term" value="P:proteolysis"/>
    <property type="evidence" value="ECO:0007669"/>
    <property type="project" value="UniProtKB-KW"/>
</dbReference>
<sequence>ISCPSGEFMCKDASRRCIRESWRCDGEDDCSDGSDEKNCYISDSTQQRSNTTNEEILIYEDLRNLVEKIADQQETDRSRIFVGCSQDLKKRFSECLSKCKKILCPVQELKSFLSACKSGIKPSCTQNCNPECIKNQGDCDNGKCLCKDGFSGDDCSIKDCNPVCVEKQGDCVDGKCICKPGFTGEDCGTDIVKCGVENPVPTRIVNGVDVNVARKYSWQVGLKPRKHRAENYFCGGSIITNKHILTAAHCFYDFPLFAPCFKNIPDKVFVGIGDHQQEDTIDDLSDVTDLIRSMSITTHKDYNCETNDNDIAIIELSRPIDLLKHADVLHPICLPKDDCETYEGLTATVSGWGGLVGYNIPENQLPGFQQKFPNILQETQVKVLKNSKCSSQIDGKYPPAVFTDNMVCAATEEGYEDGGTDACQGDSGGPLSVKDNEKHVQIGLVSFGFGCASKGNPGVYARVCKFLPWIENIVGTEKTYNLP</sequence>
<gene>
    <name evidence="8" type="ORF">MNOR_LOCUS36820</name>
</gene>
<dbReference type="PROSITE" id="PS01186">
    <property type="entry name" value="EGF_2"/>
    <property type="match status" value="1"/>
</dbReference>
<dbReference type="GO" id="GO:0005576">
    <property type="term" value="C:extracellular region"/>
    <property type="evidence" value="ECO:0007669"/>
    <property type="project" value="UniProtKB-SubCell"/>
</dbReference>
<dbReference type="PROSITE" id="PS50240">
    <property type="entry name" value="TRYPSIN_DOM"/>
    <property type="match status" value="1"/>
</dbReference>
<dbReference type="PROSITE" id="PS00135">
    <property type="entry name" value="TRYPSIN_SER"/>
    <property type="match status" value="1"/>
</dbReference>
<evidence type="ECO:0000313" key="8">
    <source>
        <dbReference type="EMBL" id="CAL4193191.1"/>
    </source>
</evidence>
<dbReference type="PROSITE" id="PS50068">
    <property type="entry name" value="LDLRA_2"/>
    <property type="match status" value="1"/>
</dbReference>
<dbReference type="SUPFAM" id="SSF57424">
    <property type="entry name" value="LDL receptor-like module"/>
    <property type="match status" value="1"/>
</dbReference>
<evidence type="ECO:0000256" key="6">
    <source>
        <dbReference type="RuleBase" id="RU363034"/>
    </source>
</evidence>
<dbReference type="PRINTS" id="PR00722">
    <property type="entry name" value="CHYMOTRYPSIN"/>
</dbReference>
<dbReference type="EMBL" id="CAXKWB010069592">
    <property type="protein sequence ID" value="CAL4193191.1"/>
    <property type="molecule type" value="Genomic_DNA"/>
</dbReference>
<dbReference type="PANTHER" id="PTHR24252:SF7">
    <property type="entry name" value="HYALIN"/>
    <property type="match status" value="1"/>
</dbReference>
<keyword evidence="2" id="KW-0964">Secreted</keyword>
<organism evidence="8 9">
    <name type="scientific">Meganyctiphanes norvegica</name>
    <name type="common">Northern krill</name>
    <name type="synonym">Thysanopoda norvegica</name>
    <dbReference type="NCBI Taxonomy" id="48144"/>
    <lineage>
        <taxon>Eukaryota</taxon>
        <taxon>Metazoa</taxon>
        <taxon>Ecdysozoa</taxon>
        <taxon>Arthropoda</taxon>
        <taxon>Crustacea</taxon>
        <taxon>Multicrustacea</taxon>
        <taxon>Malacostraca</taxon>
        <taxon>Eumalacostraca</taxon>
        <taxon>Eucarida</taxon>
        <taxon>Euphausiacea</taxon>
        <taxon>Euphausiidae</taxon>
        <taxon>Meganyctiphanes</taxon>
    </lineage>
</organism>
<keyword evidence="6" id="KW-0378">Hydrolase</keyword>
<dbReference type="Proteomes" id="UP001497623">
    <property type="component" value="Unassembled WGS sequence"/>
</dbReference>